<dbReference type="GO" id="GO:0032259">
    <property type="term" value="P:methylation"/>
    <property type="evidence" value="ECO:0007669"/>
    <property type="project" value="UniProtKB-KW"/>
</dbReference>
<dbReference type="Pfam" id="PF00512">
    <property type="entry name" value="HisKA"/>
    <property type="match status" value="1"/>
</dbReference>
<evidence type="ECO:0000256" key="6">
    <source>
        <dbReference type="PROSITE-ProRule" id="PRU00169"/>
    </source>
</evidence>
<dbReference type="EMBL" id="CP053452">
    <property type="protein sequence ID" value="QJW99071.1"/>
    <property type="molecule type" value="Genomic_DNA"/>
</dbReference>
<dbReference type="InterPro" id="IPR036890">
    <property type="entry name" value="HATPase_C_sf"/>
</dbReference>
<organism evidence="10 11">
    <name type="scientific">Frigoriglobus tundricola</name>
    <dbReference type="NCBI Taxonomy" id="2774151"/>
    <lineage>
        <taxon>Bacteria</taxon>
        <taxon>Pseudomonadati</taxon>
        <taxon>Planctomycetota</taxon>
        <taxon>Planctomycetia</taxon>
        <taxon>Gemmatales</taxon>
        <taxon>Gemmataceae</taxon>
        <taxon>Frigoriglobus</taxon>
    </lineage>
</organism>
<dbReference type="InterPro" id="IPR005467">
    <property type="entry name" value="His_kinase_dom"/>
</dbReference>
<feature type="coiled-coil region" evidence="7">
    <location>
        <begin position="129"/>
        <end position="156"/>
    </location>
</feature>
<dbReference type="InterPro" id="IPR003594">
    <property type="entry name" value="HATPase_dom"/>
</dbReference>
<evidence type="ECO:0000256" key="3">
    <source>
        <dbReference type="ARBA" id="ARBA00022553"/>
    </source>
</evidence>
<name>A0A6M5Z0Z3_9BACT</name>
<feature type="domain" description="Response regulatory" evidence="9">
    <location>
        <begin position="415"/>
        <end position="531"/>
    </location>
</feature>
<dbReference type="SMART" id="SM00387">
    <property type="entry name" value="HATPase_c"/>
    <property type="match status" value="1"/>
</dbReference>
<keyword evidence="5" id="KW-0418">Kinase</keyword>
<dbReference type="PANTHER" id="PTHR43547:SF2">
    <property type="entry name" value="HYBRID SIGNAL TRANSDUCTION HISTIDINE KINASE C"/>
    <property type="match status" value="1"/>
</dbReference>
<dbReference type="PRINTS" id="PR00344">
    <property type="entry name" value="BCTRLSENSOR"/>
</dbReference>
<feature type="domain" description="Histidine kinase" evidence="8">
    <location>
        <begin position="177"/>
        <end position="394"/>
    </location>
</feature>
<evidence type="ECO:0000256" key="4">
    <source>
        <dbReference type="ARBA" id="ARBA00022679"/>
    </source>
</evidence>
<evidence type="ECO:0000256" key="7">
    <source>
        <dbReference type="SAM" id="Coils"/>
    </source>
</evidence>
<dbReference type="RefSeq" id="WP_171474108.1">
    <property type="nucleotide sequence ID" value="NZ_CP053452.2"/>
</dbReference>
<dbReference type="PANTHER" id="PTHR43547">
    <property type="entry name" value="TWO-COMPONENT HISTIDINE KINASE"/>
    <property type="match status" value="1"/>
</dbReference>
<dbReference type="SUPFAM" id="SSF47384">
    <property type="entry name" value="Homodimeric domain of signal transducing histidine kinase"/>
    <property type="match status" value="1"/>
</dbReference>
<dbReference type="CDD" id="cd00075">
    <property type="entry name" value="HATPase"/>
    <property type="match status" value="1"/>
</dbReference>
<dbReference type="InterPro" id="IPR004358">
    <property type="entry name" value="Sig_transdc_His_kin-like_C"/>
</dbReference>
<dbReference type="Gene3D" id="1.10.287.130">
    <property type="match status" value="1"/>
</dbReference>
<dbReference type="SMART" id="SM00448">
    <property type="entry name" value="REC"/>
    <property type="match status" value="2"/>
</dbReference>
<dbReference type="InterPro" id="IPR011006">
    <property type="entry name" value="CheY-like_superfamily"/>
</dbReference>
<evidence type="ECO:0000256" key="2">
    <source>
        <dbReference type="ARBA" id="ARBA00012438"/>
    </source>
</evidence>
<dbReference type="Pfam" id="PF00072">
    <property type="entry name" value="Response_reg"/>
    <property type="match status" value="2"/>
</dbReference>
<dbReference type="FunFam" id="3.30.565.10:FF:000006">
    <property type="entry name" value="Sensor histidine kinase WalK"/>
    <property type="match status" value="1"/>
</dbReference>
<evidence type="ECO:0000313" key="11">
    <source>
        <dbReference type="Proteomes" id="UP000503447"/>
    </source>
</evidence>
<dbReference type="InterPro" id="IPR003661">
    <property type="entry name" value="HisK_dim/P_dom"/>
</dbReference>
<feature type="modified residue" description="4-aspartylphosphate" evidence="6">
    <location>
        <position position="59"/>
    </location>
</feature>
<protein>
    <recommendedName>
        <fullName evidence="2">histidine kinase</fullName>
        <ecNumber evidence="2">2.7.13.3</ecNumber>
    </recommendedName>
</protein>
<evidence type="ECO:0000256" key="1">
    <source>
        <dbReference type="ARBA" id="ARBA00000085"/>
    </source>
</evidence>
<dbReference type="InterPro" id="IPR036097">
    <property type="entry name" value="HisK_dim/P_sf"/>
</dbReference>
<dbReference type="Gene3D" id="3.30.565.10">
    <property type="entry name" value="Histidine kinase-like ATPase, C-terminal domain"/>
    <property type="match status" value="1"/>
</dbReference>
<keyword evidence="4 10" id="KW-0808">Transferase</keyword>
<dbReference type="SUPFAM" id="SSF55874">
    <property type="entry name" value="ATPase domain of HSP90 chaperone/DNA topoisomerase II/histidine kinase"/>
    <property type="match status" value="1"/>
</dbReference>
<dbReference type="Pfam" id="PF02518">
    <property type="entry name" value="HATPase_c"/>
    <property type="match status" value="1"/>
</dbReference>
<evidence type="ECO:0000256" key="5">
    <source>
        <dbReference type="ARBA" id="ARBA00022777"/>
    </source>
</evidence>
<comment type="catalytic activity">
    <reaction evidence="1">
        <text>ATP + protein L-histidine = ADP + protein N-phospho-L-histidine.</text>
        <dbReference type="EC" id="2.7.13.3"/>
    </reaction>
</comment>
<dbReference type="CDD" id="cd00082">
    <property type="entry name" value="HisKA"/>
    <property type="match status" value="1"/>
</dbReference>
<keyword evidence="11" id="KW-1185">Reference proteome</keyword>
<dbReference type="PROSITE" id="PS50110">
    <property type="entry name" value="RESPONSE_REGULATORY"/>
    <property type="match status" value="2"/>
</dbReference>
<reference evidence="11" key="1">
    <citation type="submission" date="2020-05" db="EMBL/GenBank/DDBJ databases">
        <title>Frigoriglobus tundricola gen. nov., sp. nov., a psychrotolerant cellulolytic planctomycete of the family Gemmataceae with two divergent copies of 16S rRNA gene.</title>
        <authorList>
            <person name="Kulichevskaya I.S."/>
            <person name="Ivanova A.A."/>
            <person name="Naumoff D.G."/>
            <person name="Beletsky A.V."/>
            <person name="Rijpstra W.I.C."/>
            <person name="Sinninghe Damste J.S."/>
            <person name="Mardanov A.V."/>
            <person name="Ravin N.V."/>
            <person name="Dedysh S.N."/>
        </authorList>
    </citation>
    <scope>NUCLEOTIDE SEQUENCE [LARGE SCALE GENOMIC DNA]</scope>
    <source>
        <strain evidence="11">PL17</strain>
    </source>
</reference>
<dbReference type="SMART" id="SM00388">
    <property type="entry name" value="HisKA"/>
    <property type="match status" value="1"/>
</dbReference>
<keyword evidence="3 6" id="KW-0597">Phosphoprotein</keyword>
<dbReference type="GO" id="GO:0000155">
    <property type="term" value="F:phosphorelay sensor kinase activity"/>
    <property type="evidence" value="ECO:0007669"/>
    <property type="project" value="InterPro"/>
</dbReference>
<gene>
    <name evidence="10" type="ORF">FTUN_6669</name>
</gene>
<dbReference type="CDD" id="cd17580">
    <property type="entry name" value="REC_2_DhkD-like"/>
    <property type="match status" value="1"/>
</dbReference>
<evidence type="ECO:0000259" key="8">
    <source>
        <dbReference type="PROSITE" id="PS50109"/>
    </source>
</evidence>
<evidence type="ECO:0000313" key="10">
    <source>
        <dbReference type="EMBL" id="QJW99071.1"/>
    </source>
</evidence>
<sequence>MSTPAQPAVHFLLVDDLEENLVALEALLRRDGLVVLKARSGPAALELLLTHEIALAFVDVQMPDMDGFELAELMRGTERTRRVPIIFLTAGTLDQQRRFRGYEAGAVDFLAKPIEAHVLRSKADVFFELWRERQEVARQRDELKAATAENARLLAETRRTADALREADQRKNEFLATLAHELRNPLAPLLNGLQILALSQTPEAAVRARAMMERQLRHMVRLVDDLLDISRVTSGKVRLRPEALDLRTAVEAAVEASRPAIEAGGHALTVRLPDEPMWLHADPTRIAQVIGNLLTNAAKYTPNGGRIAVSADRAPGHAVVRVADSGVGIPPDMLPQVFELFTQIGKHLDRAQGGLGIGLALVKRLVEMHGGVVTAESPGPDRGSTFSVRLPLAPEAPRPAAPNGTARTVRGQSRRVLVVDDNADAAESLSELLALSGHETETAESGPDALVAATRFQPELVFLDIGLPGMNGYEVARALRAEPGRTGVVLVALTGWGAEEDRRRSAEAGFDFHLTKPVEVGQLDALLAKLKSGGAMG</sequence>
<dbReference type="Gene3D" id="3.40.50.2300">
    <property type="match status" value="2"/>
</dbReference>
<dbReference type="Proteomes" id="UP000503447">
    <property type="component" value="Chromosome"/>
</dbReference>
<dbReference type="KEGG" id="ftj:FTUN_6669"/>
<dbReference type="EC" id="2.7.13.3" evidence="2"/>
<keyword evidence="7" id="KW-0175">Coiled coil</keyword>
<accession>A0A6M5Z0Z3</accession>
<feature type="modified residue" description="4-aspartylphosphate" evidence="6">
    <location>
        <position position="464"/>
    </location>
</feature>
<keyword evidence="10" id="KW-0489">Methyltransferase</keyword>
<dbReference type="GO" id="GO:0008168">
    <property type="term" value="F:methyltransferase activity"/>
    <property type="evidence" value="ECO:0007669"/>
    <property type="project" value="UniProtKB-KW"/>
</dbReference>
<dbReference type="AlphaFoldDB" id="A0A6M5Z0Z3"/>
<dbReference type="InterPro" id="IPR001789">
    <property type="entry name" value="Sig_transdc_resp-reg_receiver"/>
</dbReference>
<proteinExistence type="predicted"/>
<evidence type="ECO:0000259" key="9">
    <source>
        <dbReference type="PROSITE" id="PS50110"/>
    </source>
</evidence>
<dbReference type="PROSITE" id="PS50109">
    <property type="entry name" value="HIS_KIN"/>
    <property type="match status" value="1"/>
</dbReference>
<feature type="domain" description="Response regulatory" evidence="9">
    <location>
        <begin position="10"/>
        <end position="127"/>
    </location>
</feature>
<dbReference type="SUPFAM" id="SSF52172">
    <property type="entry name" value="CheY-like"/>
    <property type="match status" value="2"/>
</dbReference>